<keyword evidence="1" id="KW-1133">Transmembrane helix</keyword>
<comment type="caution">
    <text evidence="2">The sequence shown here is derived from an EMBL/GenBank/DDBJ whole genome shotgun (WGS) entry which is preliminary data.</text>
</comment>
<evidence type="ECO:0000313" key="2">
    <source>
        <dbReference type="EMBL" id="MBB6145885.1"/>
    </source>
</evidence>
<evidence type="ECO:0000256" key="1">
    <source>
        <dbReference type="SAM" id="Phobius"/>
    </source>
</evidence>
<keyword evidence="1" id="KW-0472">Membrane</keyword>
<accession>A0A841JZ16</accession>
<organism evidence="2 3">
    <name type="scientific">Silvibacterium bohemicum</name>
    <dbReference type="NCBI Taxonomy" id="1577686"/>
    <lineage>
        <taxon>Bacteria</taxon>
        <taxon>Pseudomonadati</taxon>
        <taxon>Acidobacteriota</taxon>
        <taxon>Terriglobia</taxon>
        <taxon>Terriglobales</taxon>
        <taxon>Acidobacteriaceae</taxon>
        <taxon>Silvibacterium</taxon>
    </lineage>
</organism>
<evidence type="ECO:0000313" key="3">
    <source>
        <dbReference type="Proteomes" id="UP000538666"/>
    </source>
</evidence>
<dbReference type="AlphaFoldDB" id="A0A841JZ16"/>
<name>A0A841JZ16_9BACT</name>
<dbReference type="RefSeq" id="WP_184085083.1">
    <property type="nucleotide sequence ID" value="NZ_JACHEK010000008.1"/>
</dbReference>
<dbReference type="Proteomes" id="UP000538666">
    <property type="component" value="Unassembled WGS sequence"/>
</dbReference>
<keyword evidence="1" id="KW-0812">Transmembrane</keyword>
<protein>
    <submittedName>
        <fullName evidence="2">Uncharacterized protein</fullName>
    </submittedName>
</protein>
<keyword evidence="3" id="KW-1185">Reference proteome</keyword>
<reference evidence="2 3" key="1">
    <citation type="submission" date="2020-08" db="EMBL/GenBank/DDBJ databases">
        <title>Genomic Encyclopedia of Type Strains, Phase IV (KMG-IV): sequencing the most valuable type-strain genomes for metagenomic binning, comparative biology and taxonomic classification.</title>
        <authorList>
            <person name="Goeker M."/>
        </authorList>
    </citation>
    <scope>NUCLEOTIDE SEQUENCE [LARGE SCALE GENOMIC DNA]</scope>
    <source>
        <strain evidence="2 3">DSM 103733</strain>
    </source>
</reference>
<proteinExistence type="predicted"/>
<feature type="transmembrane region" description="Helical" evidence="1">
    <location>
        <begin position="36"/>
        <end position="55"/>
    </location>
</feature>
<gene>
    <name evidence="2" type="ORF">HNQ77_003855</name>
</gene>
<dbReference type="EMBL" id="JACHEK010000008">
    <property type="protein sequence ID" value="MBB6145885.1"/>
    <property type="molecule type" value="Genomic_DNA"/>
</dbReference>
<sequence length="58" mass="6435">MKYNEAKKNATIFGSNARAEDGFRGYRPEYSMQQAVLVPLGTIAAIFFSCLVVSLTRC</sequence>